<name>A0A4Q1B0P0_9BACT</name>
<keyword evidence="6 7" id="KW-0472">Membrane</keyword>
<dbReference type="PIRSF" id="PIRSF006324">
    <property type="entry name" value="LeuE"/>
    <property type="match status" value="1"/>
</dbReference>
<evidence type="ECO:0000256" key="4">
    <source>
        <dbReference type="ARBA" id="ARBA00022692"/>
    </source>
</evidence>
<evidence type="ECO:0000313" key="9">
    <source>
        <dbReference type="Proteomes" id="UP000289718"/>
    </source>
</evidence>
<keyword evidence="9" id="KW-1185">Reference proteome</keyword>
<gene>
    <name evidence="8" type="ORF">CP965_03865</name>
</gene>
<dbReference type="GO" id="GO:0042970">
    <property type="term" value="F:homoserine transmembrane transporter activity"/>
    <property type="evidence" value="ECO:0007669"/>
    <property type="project" value="TreeGrafter"/>
</dbReference>
<feature type="transmembrane region" description="Helical" evidence="7">
    <location>
        <begin position="185"/>
        <end position="204"/>
    </location>
</feature>
<evidence type="ECO:0000256" key="6">
    <source>
        <dbReference type="ARBA" id="ARBA00023136"/>
    </source>
</evidence>
<dbReference type="AlphaFoldDB" id="A0A4Q1B0P0"/>
<reference evidence="8 9" key="1">
    <citation type="submission" date="2017-09" db="EMBL/GenBank/DDBJ databases">
        <title>Genomics of the genus Arcobacter.</title>
        <authorList>
            <person name="Perez-Cataluna A."/>
            <person name="Figueras M.J."/>
            <person name="Salas-Masso N."/>
        </authorList>
    </citation>
    <scope>NUCLEOTIDE SEQUENCE [LARGE SCALE GENOMIC DNA]</scope>
    <source>
        <strain evidence="8 9">F156-34</strain>
    </source>
</reference>
<organism evidence="8 9">
    <name type="scientific">Halarcobacter mediterraneus</name>
    <dbReference type="NCBI Taxonomy" id="2023153"/>
    <lineage>
        <taxon>Bacteria</taxon>
        <taxon>Pseudomonadati</taxon>
        <taxon>Campylobacterota</taxon>
        <taxon>Epsilonproteobacteria</taxon>
        <taxon>Campylobacterales</taxon>
        <taxon>Arcobacteraceae</taxon>
        <taxon>Halarcobacter</taxon>
    </lineage>
</organism>
<comment type="similarity">
    <text evidence="2">Belongs to the Rht family.</text>
</comment>
<keyword evidence="5 7" id="KW-1133">Transmembrane helix</keyword>
<feature type="transmembrane region" description="Helical" evidence="7">
    <location>
        <begin position="146"/>
        <end position="173"/>
    </location>
</feature>
<dbReference type="InterPro" id="IPR001123">
    <property type="entry name" value="LeuE-type"/>
</dbReference>
<feature type="transmembrane region" description="Helical" evidence="7">
    <location>
        <begin position="41"/>
        <end position="66"/>
    </location>
</feature>
<proteinExistence type="inferred from homology"/>
<dbReference type="Proteomes" id="UP000289718">
    <property type="component" value="Unassembled WGS sequence"/>
</dbReference>
<sequence length="210" mass="23502">MIDLSFWLLYASTVFIVSIIPGPSMILALNHGMKYGYKLSLFTALGNTVASIIQATIAIIGLGIILTTSTTLFMIIKYVGALYLIYLGIKLFKTPFHLEEKKLSKEVKKKNLFFESFIVAASNPKAVVFFTALFPQFINKNQNTIFHYSLLIIILALVAFTCMMIYSLSANFIKKIFNKTSLSKYFGKMIGSLFISFGIGLILSDNTRKV</sequence>
<evidence type="ECO:0000256" key="5">
    <source>
        <dbReference type="ARBA" id="ARBA00022989"/>
    </source>
</evidence>
<evidence type="ECO:0000256" key="3">
    <source>
        <dbReference type="ARBA" id="ARBA00022475"/>
    </source>
</evidence>
<dbReference type="Pfam" id="PF01810">
    <property type="entry name" value="LysE"/>
    <property type="match status" value="1"/>
</dbReference>
<dbReference type="GO" id="GO:0005886">
    <property type="term" value="C:plasma membrane"/>
    <property type="evidence" value="ECO:0007669"/>
    <property type="project" value="UniProtKB-SubCell"/>
</dbReference>
<keyword evidence="4 7" id="KW-0812">Transmembrane</keyword>
<feature type="transmembrane region" description="Helical" evidence="7">
    <location>
        <begin position="112"/>
        <end position="134"/>
    </location>
</feature>
<dbReference type="PANTHER" id="PTHR30086">
    <property type="entry name" value="ARGININE EXPORTER PROTEIN ARGO"/>
    <property type="match status" value="1"/>
</dbReference>
<dbReference type="EMBL" id="NXIE01000001">
    <property type="protein sequence ID" value="RXK14592.1"/>
    <property type="molecule type" value="Genomic_DNA"/>
</dbReference>
<accession>A0A4Q1B0P0</accession>
<protein>
    <submittedName>
        <fullName evidence="8">Lysine transporter LysE</fullName>
    </submittedName>
</protein>
<feature type="transmembrane region" description="Helical" evidence="7">
    <location>
        <begin position="6"/>
        <end position="29"/>
    </location>
</feature>
<dbReference type="PANTHER" id="PTHR30086:SF14">
    <property type="entry name" value="HOMOSERINE_HOMOSERINE LACTONE EFFLUX PROTEIN"/>
    <property type="match status" value="1"/>
</dbReference>
<evidence type="ECO:0000256" key="2">
    <source>
        <dbReference type="ARBA" id="ARBA00007928"/>
    </source>
</evidence>
<evidence type="ECO:0000256" key="1">
    <source>
        <dbReference type="ARBA" id="ARBA00004651"/>
    </source>
</evidence>
<evidence type="ECO:0000313" key="8">
    <source>
        <dbReference type="EMBL" id="RXK14592.1"/>
    </source>
</evidence>
<evidence type="ECO:0000256" key="7">
    <source>
        <dbReference type="SAM" id="Phobius"/>
    </source>
</evidence>
<comment type="subcellular location">
    <subcellularLocation>
        <location evidence="1">Cell membrane</location>
        <topology evidence="1">Multi-pass membrane protein</topology>
    </subcellularLocation>
</comment>
<dbReference type="OrthoDB" id="9804822at2"/>
<keyword evidence="3" id="KW-1003">Cell membrane</keyword>
<dbReference type="RefSeq" id="WP_129060731.1">
    <property type="nucleotide sequence ID" value="NZ_NXIE01000001.1"/>
</dbReference>
<comment type="caution">
    <text evidence="8">The sequence shown here is derived from an EMBL/GenBank/DDBJ whole genome shotgun (WGS) entry which is preliminary data.</text>
</comment>
<feature type="transmembrane region" description="Helical" evidence="7">
    <location>
        <begin position="72"/>
        <end position="92"/>
    </location>
</feature>